<comment type="caution">
    <text evidence="3">The sequence shown here is derived from an EMBL/GenBank/DDBJ whole genome shotgun (WGS) entry which is preliminary data.</text>
</comment>
<name>A0ABU5GTM0_9GAMM</name>
<evidence type="ECO:0000313" key="3">
    <source>
        <dbReference type="EMBL" id="MDY7220144.1"/>
    </source>
</evidence>
<proteinExistence type="predicted"/>
<evidence type="ECO:0000259" key="2">
    <source>
        <dbReference type="Pfam" id="PF16963"/>
    </source>
</evidence>
<accession>A0ABU5GTM0</accession>
<organism evidence="3 4">
    <name type="scientific">Denitrificimonas halotolerans</name>
    <dbReference type="NCBI Taxonomy" id="3098930"/>
    <lineage>
        <taxon>Bacteria</taxon>
        <taxon>Pseudomonadati</taxon>
        <taxon>Pseudomonadota</taxon>
        <taxon>Gammaproteobacteria</taxon>
        <taxon>Pseudomonadales</taxon>
        <taxon>Pseudomonadaceae</taxon>
        <taxon>Denitrificimonas</taxon>
    </lineage>
</organism>
<keyword evidence="1" id="KW-0812">Transmembrane</keyword>
<dbReference type="Gene3D" id="3.30.70.2880">
    <property type="match status" value="1"/>
</dbReference>
<dbReference type="RefSeq" id="WP_321554228.1">
    <property type="nucleotide sequence ID" value="NZ_JAXIVU010000019.1"/>
</dbReference>
<dbReference type="Gene3D" id="3.30.450.40">
    <property type="match status" value="1"/>
</dbReference>
<reference evidence="3 4" key="1">
    <citation type="submission" date="2023-12" db="EMBL/GenBank/DDBJ databases">
        <title>Denitrificimonas halotolerans sp. nov.,a novel species isolated from landfill leachate.</title>
        <authorList>
            <person name="Wang S."/>
        </authorList>
    </citation>
    <scope>NUCLEOTIDE SEQUENCE [LARGE SCALE GENOMIC DNA]</scope>
    <source>
        <strain evidence="3 4">JX-1</strain>
    </source>
</reference>
<feature type="domain" description="PelD GGDEF" evidence="2">
    <location>
        <begin position="318"/>
        <end position="428"/>
    </location>
</feature>
<protein>
    <submittedName>
        <fullName evidence="3">PelD GGDEF domain-containing protein</fullName>
    </submittedName>
</protein>
<sequence>MRTLYNDYVVPLRTHTLSAWLETVFITVVAIGLGYSLSPQDPFLVAADFPWMLFAPLLVAVRYGLLAGLFSVSLILAGLLFSVEQQTHLPISYMVGLLLATFLAGEFHDLWLKKLILLQRANEYRQYRLDDFTRSYRLLQISHDDLELRIAGGNRSLRSTLQSLRRSLQAVEQSRQPDLANIAEQAMQIFSEHSAFTAAALYPVDAKQGIQLKALTVVGQMPQINIDDVLLKACLEAKRTVSIRDELLDKGENPSQLQVCVPLLDTEQNWVGILAIAQLPFFAMTEQTLNLLTLISGYIADALHANKAVMQLQDSHAQYFSQQLQRAVLNTHKYKLSAALCAFEMTNENSELQMLLEHSQRGLDLQLEVINNRGSHVLLVLLPLTRPTGVLSYLERINALVEQQFPDMNLARLAVTVRTFQLDQAQSAAVRQFVYQECGLNEQQLVV</sequence>
<keyword evidence="4" id="KW-1185">Reference proteome</keyword>
<keyword evidence="1" id="KW-0472">Membrane</keyword>
<feature type="transmembrane region" description="Helical" evidence="1">
    <location>
        <begin position="20"/>
        <end position="37"/>
    </location>
</feature>
<dbReference type="SUPFAM" id="SSF55781">
    <property type="entry name" value="GAF domain-like"/>
    <property type="match status" value="1"/>
</dbReference>
<dbReference type="InterPro" id="IPR029016">
    <property type="entry name" value="GAF-like_dom_sf"/>
</dbReference>
<dbReference type="Pfam" id="PF16963">
    <property type="entry name" value="PelD_GGDEF"/>
    <property type="match status" value="1"/>
</dbReference>
<keyword evidence="1" id="KW-1133">Transmembrane helix</keyword>
<evidence type="ECO:0000313" key="4">
    <source>
        <dbReference type="Proteomes" id="UP001294570"/>
    </source>
</evidence>
<dbReference type="InterPro" id="IPR031583">
    <property type="entry name" value="PelD_GGDEF"/>
</dbReference>
<feature type="transmembrane region" description="Helical" evidence="1">
    <location>
        <begin position="49"/>
        <end position="79"/>
    </location>
</feature>
<gene>
    <name evidence="3" type="ORF">TOI97_11275</name>
</gene>
<feature type="transmembrane region" description="Helical" evidence="1">
    <location>
        <begin position="91"/>
        <end position="112"/>
    </location>
</feature>
<dbReference type="InterPro" id="IPR038367">
    <property type="entry name" value="PelD_GGDEF_sf"/>
</dbReference>
<dbReference type="EMBL" id="JAXIVU010000019">
    <property type="protein sequence ID" value="MDY7220144.1"/>
    <property type="molecule type" value="Genomic_DNA"/>
</dbReference>
<evidence type="ECO:0000256" key="1">
    <source>
        <dbReference type="SAM" id="Phobius"/>
    </source>
</evidence>
<dbReference type="Proteomes" id="UP001294570">
    <property type="component" value="Unassembled WGS sequence"/>
</dbReference>